<dbReference type="InterPro" id="IPR011989">
    <property type="entry name" value="ARM-like"/>
</dbReference>
<dbReference type="Gene3D" id="1.25.10.10">
    <property type="entry name" value="Leucine-rich Repeat Variant"/>
    <property type="match status" value="1"/>
</dbReference>
<proteinExistence type="predicted"/>
<name>A0A834ZVT6_9POAL</name>
<comment type="caution">
    <text evidence="2">The sequence shown here is derived from an EMBL/GenBank/DDBJ whole genome shotgun (WGS) entry which is preliminary data.</text>
</comment>
<keyword evidence="3" id="KW-1185">Reference proteome</keyword>
<dbReference type="GO" id="GO:0030126">
    <property type="term" value="C:COPI vesicle coat"/>
    <property type="evidence" value="ECO:0007669"/>
    <property type="project" value="TreeGrafter"/>
</dbReference>
<dbReference type="SUPFAM" id="SSF48371">
    <property type="entry name" value="ARM repeat"/>
    <property type="match status" value="1"/>
</dbReference>
<evidence type="ECO:0000313" key="3">
    <source>
        <dbReference type="Proteomes" id="UP000636709"/>
    </source>
</evidence>
<dbReference type="EMBL" id="JACEFO010003314">
    <property type="protein sequence ID" value="KAF8641597.1"/>
    <property type="molecule type" value="Genomic_DNA"/>
</dbReference>
<gene>
    <name evidence="2" type="ORF">HU200_067788</name>
</gene>
<dbReference type="PANTHER" id="PTHR10635:SF3">
    <property type="entry name" value="COATOMER SUBUNIT BETA-1"/>
    <property type="match status" value="1"/>
</dbReference>
<dbReference type="GO" id="GO:0006888">
    <property type="term" value="P:endoplasmic reticulum to Golgi vesicle-mediated transport"/>
    <property type="evidence" value="ECO:0007669"/>
    <property type="project" value="TreeGrafter"/>
</dbReference>
<feature type="domain" description="Clathrin/coatomer adaptor adaptin-like N-terminal" evidence="1">
    <location>
        <begin position="115"/>
        <end position="395"/>
    </location>
</feature>
<reference evidence="2" key="1">
    <citation type="submission" date="2020-07" db="EMBL/GenBank/DDBJ databases">
        <title>Genome sequence and genetic diversity analysis of an under-domesticated orphan crop, white fonio (Digitaria exilis).</title>
        <authorList>
            <person name="Bennetzen J.L."/>
            <person name="Chen S."/>
            <person name="Ma X."/>
            <person name="Wang X."/>
            <person name="Yssel A.E.J."/>
            <person name="Chaluvadi S.R."/>
            <person name="Johnson M."/>
            <person name="Gangashetty P."/>
            <person name="Hamidou F."/>
            <person name="Sanogo M.D."/>
            <person name="Zwaenepoel A."/>
            <person name="Wallace J."/>
            <person name="Van De Peer Y."/>
            <person name="Van Deynze A."/>
        </authorList>
    </citation>
    <scope>NUCLEOTIDE SEQUENCE</scope>
    <source>
        <tissue evidence="2">Leaves</tissue>
    </source>
</reference>
<sequence length="490" mass="54520">MENTPPLGDFVVIMADLESENLVANVAAIDQASALIAGGKLPEPVLLRRLIIGLASNMAKPQHENVIKLRVQSTLKAIMVAVMSNQMNMDPSACGEALHAIRCSLMDISICRIQRHTSMVRQWTVQDQLIAVKVISVFFHSSPENINDNRCVTAFASLMLSPHITVVYACAGILSLLSLVPGFTFAIVRAYCNLLEAFPPQSTPEICRVVLILETLKQISMRMVDHPRFDDMAMDVLGALKIPNLDVRKVVLNTAVSFLTPVNVGDVLRLLMSELDLATADIPIEYRQMLQEAIGECHPVYSESIMQFILDPKYLVFSDCIRYIKDIIDCNPLLRAQLQKSLLRALRHVKSSPVCAAALWGISMCSESLFETRGAMFVISRLFDDLLDRYYVEKLIRGGGEVEFETRDCYGVKEGEHLQQCLMEMEELLFVHIGLRRQPDGSYAIASSSKNSASSEDVPSLNYTDNLTFLVQSGDVLLADFVENMLSKIL</sequence>
<dbReference type="InterPro" id="IPR016024">
    <property type="entry name" value="ARM-type_fold"/>
</dbReference>
<dbReference type="Proteomes" id="UP000636709">
    <property type="component" value="Unassembled WGS sequence"/>
</dbReference>
<dbReference type="InterPro" id="IPR002553">
    <property type="entry name" value="Clathrin/coatomer_adapt-like_N"/>
</dbReference>
<dbReference type="Pfam" id="PF01602">
    <property type="entry name" value="Adaptin_N"/>
    <property type="match status" value="1"/>
</dbReference>
<dbReference type="GO" id="GO:0006891">
    <property type="term" value="P:intra-Golgi vesicle-mediated transport"/>
    <property type="evidence" value="ECO:0007669"/>
    <property type="project" value="TreeGrafter"/>
</dbReference>
<accession>A0A834ZVT6</accession>
<protein>
    <recommendedName>
        <fullName evidence="1">Clathrin/coatomer adaptor adaptin-like N-terminal domain-containing protein</fullName>
    </recommendedName>
</protein>
<dbReference type="InterPro" id="IPR016460">
    <property type="entry name" value="COPB1"/>
</dbReference>
<dbReference type="GO" id="GO:0006886">
    <property type="term" value="P:intracellular protein transport"/>
    <property type="evidence" value="ECO:0007669"/>
    <property type="project" value="InterPro"/>
</dbReference>
<dbReference type="OrthoDB" id="668263at2759"/>
<dbReference type="PANTHER" id="PTHR10635">
    <property type="entry name" value="COATOMER SUBUNIT BETA"/>
    <property type="match status" value="1"/>
</dbReference>
<evidence type="ECO:0000313" key="2">
    <source>
        <dbReference type="EMBL" id="KAF8641597.1"/>
    </source>
</evidence>
<evidence type="ECO:0000259" key="1">
    <source>
        <dbReference type="Pfam" id="PF01602"/>
    </source>
</evidence>
<dbReference type="AlphaFoldDB" id="A0A834ZVT6"/>
<organism evidence="2 3">
    <name type="scientific">Digitaria exilis</name>
    <dbReference type="NCBI Taxonomy" id="1010633"/>
    <lineage>
        <taxon>Eukaryota</taxon>
        <taxon>Viridiplantae</taxon>
        <taxon>Streptophyta</taxon>
        <taxon>Embryophyta</taxon>
        <taxon>Tracheophyta</taxon>
        <taxon>Spermatophyta</taxon>
        <taxon>Magnoliopsida</taxon>
        <taxon>Liliopsida</taxon>
        <taxon>Poales</taxon>
        <taxon>Poaceae</taxon>
        <taxon>PACMAD clade</taxon>
        <taxon>Panicoideae</taxon>
        <taxon>Panicodae</taxon>
        <taxon>Paniceae</taxon>
        <taxon>Anthephorinae</taxon>
        <taxon>Digitaria</taxon>
    </lineage>
</organism>